<evidence type="ECO:0000313" key="2">
    <source>
        <dbReference type="EMBL" id="CAD7233615.1"/>
    </source>
</evidence>
<feature type="domain" description="Uncharacterized bromodomain-containing protein 10 helical" evidence="1">
    <location>
        <begin position="166"/>
        <end position="228"/>
    </location>
</feature>
<feature type="non-terminal residue" evidence="2">
    <location>
        <position position="252"/>
    </location>
</feature>
<dbReference type="OrthoDB" id="21449at2759"/>
<proteinExistence type="predicted"/>
<reference evidence="2" key="1">
    <citation type="submission" date="2020-11" db="EMBL/GenBank/DDBJ databases">
        <authorList>
            <person name="Tran Van P."/>
        </authorList>
    </citation>
    <scope>NUCLEOTIDE SEQUENCE</scope>
</reference>
<dbReference type="Pfam" id="PF23450">
    <property type="entry name" value="KIAA2026_hel"/>
    <property type="match status" value="1"/>
</dbReference>
<dbReference type="AlphaFoldDB" id="A0A7R8WKU1"/>
<evidence type="ECO:0000259" key="1">
    <source>
        <dbReference type="Pfam" id="PF23450"/>
    </source>
</evidence>
<sequence length="252" mass="29710">MFIVRDGFYSSLVFARDSALSHMVTNDCKLSQILRYDRTIVGQLMDPEYVNFNLPFLIEVDYQALRLHDYSEVVTKLMWLQKRSSEGWLRCKPLMEFLTKNCLGFFSERLKPEKMDDKKNRDEEVKRKLAQETARAKREEERKIVEWEQTEVMGAENLLQLKHMPEIPMLEHSLQITKDYFHLKEIPIFTLSERSIMLPRESSQFAYLMTGLLRCLSRRRFSQNSLMSLKTRPSVKTRAVSELRAVTLGDEG</sequence>
<protein>
    <recommendedName>
        <fullName evidence="1">Uncharacterized bromodomain-containing protein 10 helical domain-containing protein</fullName>
    </recommendedName>
</protein>
<accession>A0A7R8WKU1</accession>
<organism evidence="2">
    <name type="scientific">Cyprideis torosa</name>
    <dbReference type="NCBI Taxonomy" id="163714"/>
    <lineage>
        <taxon>Eukaryota</taxon>
        <taxon>Metazoa</taxon>
        <taxon>Ecdysozoa</taxon>
        <taxon>Arthropoda</taxon>
        <taxon>Crustacea</taxon>
        <taxon>Oligostraca</taxon>
        <taxon>Ostracoda</taxon>
        <taxon>Podocopa</taxon>
        <taxon>Podocopida</taxon>
        <taxon>Cytherocopina</taxon>
        <taxon>Cytheroidea</taxon>
        <taxon>Cytherideidae</taxon>
        <taxon>Cyprideis</taxon>
    </lineage>
</organism>
<dbReference type="InterPro" id="IPR056522">
    <property type="entry name" value="KIAA2026_hel"/>
</dbReference>
<gene>
    <name evidence="2" type="ORF">CTOB1V02_LOCUS11436</name>
</gene>
<name>A0A7R8WKU1_9CRUS</name>
<dbReference type="EMBL" id="OB666612">
    <property type="protein sequence ID" value="CAD7233615.1"/>
    <property type="molecule type" value="Genomic_DNA"/>
</dbReference>